<protein>
    <recommendedName>
        <fullName evidence="3 13">Diphosphomevalonate decarboxylase</fullName>
        <ecNumber evidence="3 13">4.1.1.33</ecNumber>
    </recommendedName>
</protein>
<dbReference type="UniPathway" id="UPA00057">
    <property type="reaction ID" value="UER00100"/>
</dbReference>
<dbReference type="PANTHER" id="PTHR10977:SF3">
    <property type="entry name" value="DIPHOSPHOMEVALONATE DECARBOXYLASE"/>
    <property type="match status" value="1"/>
</dbReference>
<keyword evidence="8 14" id="KW-0756">Sterol biosynthesis</keyword>
<evidence type="ECO:0000256" key="9">
    <source>
        <dbReference type="ARBA" id="ARBA00023098"/>
    </source>
</evidence>
<evidence type="ECO:0000256" key="7">
    <source>
        <dbReference type="ARBA" id="ARBA00022955"/>
    </source>
</evidence>
<dbReference type="PANTHER" id="PTHR10977">
    <property type="entry name" value="DIPHOSPHOMEVALONATE DECARBOXYLASE"/>
    <property type="match status" value="1"/>
</dbReference>
<dbReference type="InterPro" id="IPR005935">
    <property type="entry name" value="Mev_decarb"/>
</dbReference>
<evidence type="ECO:0000259" key="15">
    <source>
        <dbReference type="Pfam" id="PF18376"/>
    </source>
</evidence>
<dbReference type="InterPro" id="IPR014721">
    <property type="entry name" value="Ribsml_uS5_D2-typ_fold_subgr"/>
</dbReference>
<dbReference type="OrthoDB" id="10253702at2759"/>
<evidence type="ECO:0000256" key="2">
    <source>
        <dbReference type="ARBA" id="ARBA00008831"/>
    </source>
</evidence>
<evidence type="ECO:0000313" key="18">
    <source>
        <dbReference type="Proteomes" id="UP000198372"/>
    </source>
</evidence>
<keyword evidence="18" id="KW-1185">Reference proteome</keyword>
<sequence>MAEATCTAPVNIAVVKYWGKRDTSLILPTNSSLSVTLSQDHLRSLTSAQVIEGAASSHDRLWLNGVEEDIKQGGRTERCLSEMRALRKQIEDKDSSLLKLSAWPVHIASENNFPTAAGLASSASGLSALIATLSSLYALEANGVSVAALSRIARQGSGSACRSMFGGFVAWEMGEQADGSDSVAVQVAPREHWPTMQALILVVSDHKKGTSSTSGMQRTVATSDLLQRRIKHVVPARMARMEKAIHAKDFDAFALETMVDSNQFHAVCLDTEPPIFYMNDVSKAIIALAVEINRVSKEKENRLKVAYTFDAGPNAVLYAEEKDVKDVLEIVLGYFPQANGFDDPFGLKPEAKDVLPEGFNAKVIPVFENGSVSRIIHTEVGDGPRVLGKEESLLGANGLPKSLKA</sequence>
<dbReference type="SUPFAM" id="SSF54211">
    <property type="entry name" value="Ribosomal protein S5 domain 2-like"/>
    <property type="match status" value="1"/>
</dbReference>
<evidence type="ECO:0000256" key="1">
    <source>
        <dbReference type="ARBA" id="ARBA00005055"/>
    </source>
</evidence>
<keyword evidence="7 14" id="KW-0752">Steroid biosynthesis</keyword>
<dbReference type="GO" id="GO:0019287">
    <property type="term" value="P:isopentenyl diphosphate biosynthetic process, mevalonate pathway"/>
    <property type="evidence" value="ECO:0007669"/>
    <property type="project" value="UniProtKB-UniRule"/>
</dbReference>
<evidence type="ECO:0000256" key="13">
    <source>
        <dbReference type="PIRNR" id="PIRNR015950"/>
    </source>
</evidence>
<comment type="similarity">
    <text evidence="2 13 14">Belongs to the diphosphomevalonate decarboxylase family.</text>
</comment>
<feature type="domain" description="Mvd1 C-terminal" evidence="15">
    <location>
        <begin position="198"/>
        <end position="387"/>
    </location>
</feature>
<dbReference type="Pfam" id="PF22700">
    <property type="entry name" value="MVD-like_N"/>
    <property type="match status" value="1"/>
</dbReference>
<dbReference type="EMBL" id="FMSP01000005">
    <property type="protein sequence ID" value="SCV69944.1"/>
    <property type="molecule type" value="Genomic_DNA"/>
</dbReference>
<dbReference type="InterPro" id="IPR036554">
    <property type="entry name" value="GHMP_kinase_C_sf"/>
</dbReference>
<dbReference type="InterPro" id="IPR029765">
    <property type="entry name" value="Mev_diP_decarb"/>
</dbReference>
<dbReference type="EC" id="4.1.1.33" evidence="3 13"/>
<comment type="pathway">
    <text evidence="1 14">Isoprenoid biosynthesis; isopentenyl diphosphate biosynthesis via mevalonate pathway; isopentenyl diphosphate from (R)-mevalonate: step 3/3.</text>
</comment>
<evidence type="ECO:0000256" key="10">
    <source>
        <dbReference type="ARBA" id="ARBA00023166"/>
    </source>
</evidence>
<dbReference type="Gene3D" id="3.30.230.10">
    <property type="match status" value="1"/>
</dbReference>
<dbReference type="InterPro" id="IPR041431">
    <property type="entry name" value="Mvd1_C"/>
</dbReference>
<evidence type="ECO:0000256" key="12">
    <source>
        <dbReference type="ARBA" id="ARBA00023239"/>
    </source>
</evidence>
<name>A0A238FDI8_9BASI</name>
<evidence type="ECO:0000256" key="8">
    <source>
        <dbReference type="ARBA" id="ARBA00023011"/>
    </source>
</evidence>
<dbReference type="AlphaFoldDB" id="A0A238FDI8"/>
<comment type="catalytic activity">
    <reaction evidence="13 14">
        <text>(R)-5-diphosphomevalonate + ATP = isopentenyl diphosphate + ADP + phosphate + CO2</text>
        <dbReference type="Rhea" id="RHEA:23732"/>
        <dbReference type="ChEBI" id="CHEBI:16526"/>
        <dbReference type="ChEBI" id="CHEBI:30616"/>
        <dbReference type="ChEBI" id="CHEBI:43474"/>
        <dbReference type="ChEBI" id="CHEBI:57557"/>
        <dbReference type="ChEBI" id="CHEBI:128769"/>
        <dbReference type="ChEBI" id="CHEBI:456216"/>
        <dbReference type="EC" id="4.1.1.33"/>
    </reaction>
</comment>
<dbReference type="FunFam" id="3.30.70.890:FF:000005">
    <property type="entry name" value="Diphosphomevalonate decarboxylase"/>
    <property type="match status" value="1"/>
</dbReference>
<dbReference type="GO" id="GO:0005524">
    <property type="term" value="F:ATP binding"/>
    <property type="evidence" value="ECO:0007669"/>
    <property type="project" value="UniProtKB-UniRule"/>
</dbReference>
<reference evidence="18" key="1">
    <citation type="submission" date="2016-09" db="EMBL/GenBank/DDBJ databases">
        <authorList>
            <person name="Jeantristanb JTB J.-T."/>
            <person name="Ricardo R."/>
        </authorList>
    </citation>
    <scope>NUCLEOTIDE SEQUENCE [LARGE SCALE GENOMIC DNA]</scope>
</reference>
<dbReference type="GO" id="GO:0016126">
    <property type="term" value="P:sterol biosynthetic process"/>
    <property type="evidence" value="ECO:0007669"/>
    <property type="project" value="UniProtKB-KW"/>
</dbReference>
<keyword evidence="10 14" id="KW-1207">Sterol metabolism</keyword>
<evidence type="ECO:0000256" key="4">
    <source>
        <dbReference type="ARBA" id="ARBA00022516"/>
    </source>
</evidence>
<dbReference type="Proteomes" id="UP000198372">
    <property type="component" value="Unassembled WGS sequence"/>
</dbReference>
<dbReference type="PIRSF" id="PIRSF015950">
    <property type="entry name" value="Mev_P_decrbx"/>
    <property type="match status" value="1"/>
</dbReference>
<accession>A0A238FDI8</accession>
<evidence type="ECO:0000259" key="16">
    <source>
        <dbReference type="Pfam" id="PF22700"/>
    </source>
</evidence>
<dbReference type="InterPro" id="IPR020568">
    <property type="entry name" value="Ribosomal_Su5_D2-typ_SF"/>
</dbReference>
<keyword evidence="5 13" id="KW-0547">Nucleotide-binding</keyword>
<dbReference type="GO" id="GO:0004163">
    <property type="term" value="F:diphosphomevalonate decarboxylase activity"/>
    <property type="evidence" value="ECO:0007669"/>
    <property type="project" value="UniProtKB-UniRule"/>
</dbReference>
<keyword evidence="6 13" id="KW-0067">ATP-binding</keyword>
<dbReference type="SUPFAM" id="SSF55060">
    <property type="entry name" value="GHMP Kinase, C-terminal domain"/>
    <property type="match status" value="1"/>
</dbReference>
<evidence type="ECO:0000313" key="17">
    <source>
        <dbReference type="EMBL" id="SCV69944.1"/>
    </source>
</evidence>
<dbReference type="STRING" id="269621.A0A238FDI8"/>
<keyword evidence="11 14" id="KW-0753">Steroid metabolism</keyword>
<dbReference type="Pfam" id="PF18376">
    <property type="entry name" value="MDD_C"/>
    <property type="match status" value="1"/>
</dbReference>
<evidence type="ECO:0000256" key="5">
    <source>
        <dbReference type="ARBA" id="ARBA00022741"/>
    </source>
</evidence>
<gene>
    <name evidence="17" type="ORF">BQ2448_1338</name>
</gene>
<evidence type="ECO:0000256" key="6">
    <source>
        <dbReference type="ARBA" id="ARBA00022840"/>
    </source>
</evidence>
<evidence type="ECO:0000256" key="14">
    <source>
        <dbReference type="RuleBase" id="RU363086"/>
    </source>
</evidence>
<proteinExistence type="inferred from homology"/>
<keyword evidence="12 13" id="KW-0456">Lyase</keyword>
<dbReference type="GO" id="GO:0005829">
    <property type="term" value="C:cytosol"/>
    <property type="evidence" value="ECO:0007669"/>
    <property type="project" value="InterPro"/>
</dbReference>
<dbReference type="InterPro" id="IPR053859">
    <property type="entry name" value="MVD-like_N"/>
</dbReference>
<feature type="domain" description="Diphosphomevalonate decarboxylase-like N-terminal" evidence="16">
    <location>
        <begin position="8"/>
        <end position="184"/>
    </location>
</feature>
<dbReference type="NCBIfam" id="TIGR01240">
    <property type="entry name" value="mevDPdecarb"/>
    <property type="match status" value="1"/>
</dbReference>
<evidence type="ECO:0000256" key="3">
    <source>
        <dbReference type="ARBA" id="ARBA00012296"/>
    </source>
</evidence>
<organism evidence="17 18">
    <name type="scientific">Microbotryum intermedium</name>
    <dbReference type="NCBI Taxonomy" id="269621"/>
    <lineage>
        <taxon>Eukaryota</taxon>
        <taxon>Fungi</taxon>
        <taxon>Dikarya</taxon>
        <taxon>Basidiomycota</taxon>
        <taxon>Pucciniomycotina</taxon>
        <taxon>Microbotryomycetes</taxon>
        <taxon>Microbotryales</taxon>
        <taxon>Microbotryaceae</taxon>
        <taxon>Microbotryum</taxon>
    </lineage>
</organism>
<dbReference type="FunFam" id="3.30.230.10:FF:000018">
    <property type="entry name" value="Diphosphomevalonate decarboxylase"/>
    <property type="match status" value="1"/>
</dbReference>
<keyword evidence="4 14" id="KW-0444">Lipid biosynthesis</keyword>
<evidence type="ECO:0000256" key="11">
    <source>
        <dbReference type="ARBA" id="ARBA00023221"/>
    </source>
</evidence>
<keyword evidence="9 13" id="KW-0443">Lipid metabolism</keyword>
<dbReference type="Gene3D" id="3.30.70.890">
    <property type="entry name" value="GHMP kinase, C-terminal domain"/>
    <property type="match status" value="1"/>
</dbReference>